<dbReference type="PANTHER" id="PTHR30203">
    <property type="entry name" value="OUTER MEMBRANE CATION EFFLUX PROTEIN"/>
    <property type="match status" value="1"/>
</dbReference>
<keyword evidence="2" id="KW-0472">Membrane</keyword>
<comment type="similarity">
    <text evidence="1 2">Belongs to the outer membrane factor (OMF) (TC 1.B.17) family.</text>
</comment>
<accession>A0A2T3XK45</accession>
<name>A0A2T3XK45_9BURK</name>
<comment type="subcellular location">
    <subcellularLocation>
        <location evidence="2">Cell membrane</location>
        <topology evidence="2">Lipid-anchor</topology>
    </subcellularLocation>
</comment>
<gene>
    <name evidence="3" type="ORF">C9I57_31020</name>
</gene>
<sequence>MPRALNMKSKRHHIRVHLRPLIGGVCASALLSGCISPSGDRLPPAVAVPSQWLATTDRAAAPMARRWWEAFEDATLTELIDEALATNNDLAIAAIRVQRARLRAGLAATNGLPSAEANAGINVSRAFDSAGTRRFTYANASLSYEADLWGKLAAQRSEAAWKARASEADREAAALALIGTTAKLYWQIGNLNELLARGEASVADAERLVELAKARHRAGAASALDVAEAEQQAAQQRAEQQSLRMEREAKRNALAVLFDRAPEQRAAEPIGLSAATLPAVGAGLPPEVLARRPDLRAAEFRLRASLANIDIARASFYPSFALTGEFGTSSEALVRTLQSPVAALGIGLTLPFMQWKTKQLELRVARSEYDEAASDFRQKLHRALADVENALSARTQLDAQAVERERAVVEARRAAMLAETRFRAGKTSLEPWIEAQRALRHSMTANTANRLARLENRMDLYLALGGGEGWLTN</sequence>
<reference evidence="3 4" key="1">
    <citation type="submission" date="2018-03" db="EMBL/GenBank/DDBJ databases">
        <title>Whole genome analyses suggest that Burkholderia sensu lato contains two further novel genera in the rhizoxinica-symbiotica group Mycetohabitans gen. nov., and Trinickia gen. nov.: implications for the evolution of diazotrophy and nodulation in the Burkholderiaceae.</title>
        <authorList>
            <person name="Estrada De Los Santos P."/>
            <person name="Palmer M."/>
            <person name="Chavez-Ramirez B."/>
            <person name="Steenkamp E.T."/>
            <person name="Hirsch A.M."/>
            <person name="Manyaka P."/>
            <person name="Maluk M."/>
            <person name="Lafos M."/>
            <person name="Crook M."/>
            <person name="Gross E."/>
            <person name="Simon M.F."/>
            <person name="Bueno Dos Reis Junior F."/>
            <person name="Poole P.S."/>
            <person name="Venter S.N."/>
            <person name="James E.K."/>
        </authorList>
    </citation>
    <scope>NUCLEOTIDE SEQUENCE [LARGE SCALE GENOMIC DNA]</scope>
    <source>
        <strain evidence="3 4">JPY-366</strain>
    </source>
</reference>
<dbReference type="Gene3D" id="2.20.200.10">
    <property type="entry name" value="Outer membrane efflux proteins (OEP)"/>
    <property type="match status" value="1"/>
</dbReference>
<dbReference type="InterPro" id="IPR010131">
    <property type="entry name" value="MdtP/NodT-like"/>
</dbReference>
<dbReference type="SUPFAM" id="SSF56954">
    <property type="entry name" value="Outer membrane efflux proteins (OEP)"/>
    <property type="match status" value="1"/>
</dbReference>
<proteinExistence type="inferred from homology"/>
<dbReference type="Proteomes" id="UP000240638">
    <property type="component" value="Unassembled WGS sequence"/>
</dbReference>
<dbReference type="Gene3D" id="1.20.1600.10">
    <property type="entry name" value="Outer membrane efflux proteins (OEP)"/>
    <property type="match status" value="1"/>
</dbReference>
<comment type="caution">
    <text evidence="3">The sequence shown here is derived from an EMBL/GenBank/DDBJ whole genome shotgun (WGS) entry which is preliminary data.</text>
</comment>
<keyword evidence="2" id="KW-0449">Lipoprotein</keyword>
<dbReference type="AlphaFoldDB" id="A0A2T3XK45"/>
<dbReference type="GO" id="GO:0015562">
    <property type="term" value="F:efflux transmembrane transporter activity"/>
    <property type="evidence" value="ECO:0007669"/>
    <property type="project" value="InterPro"/>
</dbReference>
<dbReference type="EMBL" id="PYUC01000027">
    <property type="protein sequence ID" value="PTB16908.1"/>
    <property type="molecule type" value="Genomic_DNA"/>
</dbReference>
<protein>
    <submittedName>
        <fullName evidence="3">RND transporter</fullName>
    </submittedName>
</protein>
<evidence type="ECO:0000256" key="1">
    <source>
        <dbReference type="ARBA" id="ARBA00007613"/>
    </source>
</evidence>
<dbReference type="InterPro" id="IPR003423">
    <property type="entry name" value="OMP_efflux"/>
</dbReference>
<keyword evidence="2" id="KW-0564">Palmitate</keyword>
<evidence type="ECO:0000313" key="4">
    <source>
        <dbReference type="Proteomes" id="UP000240638"/>
    </source>
</evidence>
<keyword evidence="2" id="KW-0812">Transmembrane</keyword>
<dbReference type="NCBIfam" id="TIGR01845">
    <property type="entry name" value="outer_NodT"/>
    <property type="match status" value="1"/>
</dbReference>
<dbReference type="GO" id="GO:0005886">
    <property type="term" value="C:plasma membrane"/>
    <property type="evidence" value="ECO:0007669"/>
    <property type="project" value="UniProtKB-SubCell"/>
</dbReference>
<evidence type="ECO:0000256" key="2">
    <source>
        <dbReference type="RuleBase" id="RU362097"/>
    </source>
</evidence>
<dbReference type="PANTHER" id="PTHR30203:SF32">
    <property type="entry name" value="CATION EFFLUX SYSTEM PROTEIN CUSC"/>
    <property type="match status" value="1"/>
</dbReference>
<dbReference type="Pfam" id="PF02321">
    <property type="entry name" value="OEP"/>
    <property type="match status" value="2"/>
</dbReference>
<dbReference type="PROSITE" id="PS51257">
    <property type="entry name" value="PROKAR_LIPOPROTEIN"/>
    <property type="match status" value="1"/>
</dbReference>
<keyword evidence="2" id="KW-1134">Transmembrane beta strand</keyword>
<evidence type="ECO:0000313" key="3">
    <source>
        <dbReference type="EMBL" id="PTB16908.1"/>
    </source>
</evidence>
<organism evidence="3 4">
    <name type="scientific">Trinickia symbiotica</name>
    <dbReference type="NCBI Taxonomy" id="863227"/>
    <lineage>
        <taxon>Bacteria</taxon>
        <taxon>Pseudomonadati</taxon>
        <taxon>Pseudomonadota</taxon>
        <taxon>Betaproteobacteria</taxon>
        <taxon>Burkholderiales</taxon>
        <taxon>Burkholderiaceae</taxon>
        <taxon>Trinickia</taxon>
    </lineage>
</organism>